<organism evidence="2 3">
    <name type="scientific">Dillenia turbinata</name>
    <dbReference type="NCBI Taxonomy" id="194707"/>
    <lineage>
        <taxon>Eukaryota</taxon>
        <taxon>Viridiplantae</taxon>
        <taxon>Streptophyta</taxon>
        <taxon>Embryophyta</taxon>
        <taxon>Tracheophyta</taxon>
        <taxon>Spermatophyta</taxon>
        <taxon>Magnoliopsida</taxon>
        <taxon>eudicotyledons</taxon>
        <taxon>Gunneridae</taxon>
        <taxon>Pentapetalae</taxon>
        <taxon>Dilleniales</taxon>
        <taxon>Dilleniaceae</taxon>
        <taxon>Dillenia</taxon>
    </lineage>
</organism>
<dbReference type="InterPro" id="IPR002156">
    <property type="entry name" value="RNaseH_domain"/>
</dbReference>
<accession>A0AAN8VDH2</accession>
<dbReference type="Pfam" id="PF13456">
    <property type="entry name" value="RVT_3"/>
    <property type="match status" value="1"/>
</dbReference>
<name>A0AAN8VDH2_9MAGN</name>
<protein>
    <submittedName>
        <fullName evidence="2">Ribonuclease H domain</fullName>
    </submittedName>
</protein>
<dbReference type="InterPro" id="IPR044730">
    <property type="entry name" value="RNase_H-like_dom_plant"/>
</dbReference>
<dbReference type="GO" id="GO:0003676">
    <property type="term" value="F:nucleic acid binding"/>
    <property type="evidence" value="ECO:0007669"/>
    <property type="project" value="InterPro"/>
</dbReference>
<evidence type="ECO:0000313" key="2">
    <source>
        <dbReference type="EMBL" id="KAK6931464.1"/>
    </source>
</evidence>
<dbReference type="EMBL" id="JBAMMX010000011">
    <property type="protein sequence ID" value="KAK6931464.1"/>
    <property type="molecule type" value="Genomic_DNA"/>
</dbReference>
<reference evidence="2 3" key="1">
    <citation type="submission" date="2023-12" db="EMBL/GenBank/DDBJ databases">
        <title>A high-quality genome assembly for Dillenia turbinata (Dilleniales).</title>
        <authorList>
            <person name="Chanderbali A."/>
        </authorList>
    </citation>
    <scope>NUCLEOTIDE SEQUENCE [LARGE SCALE GENOMIC DNA]</scope>
    <source>
        <strain evidence="2">LSX21</strain>
        <tissue evidence="2">Leaf</tissue>
    </source>
</reference>
<comment type="caution">
    <text evidence="2">The sequence shown here is derived from an EMBL/GenBank/DDBJ whole genome shotgun (WGS) entry which is preliminary data.</text>
</comment>
<dbReference type="CDD" id="cd06222">
    <property type="entry name" value="RNase_H_like"/>
    <property type="match status" value="1"/>
</dbReference>
<proteinExistence type="predicted"/>
<feature type="domain" description="RNase H type-1" evidence="1">
    <location>
        <begin position="7"/>
        <end position="51"/>
    </location>
</feature>
<sequence length="139" mass="15703">MLASAVNEGVGECHPWKNMITECRELLKELGVTRIYHIYREANQCADKLARLGKEAEAGFCEDCIPLATVRQTLLVDMSSVGWSRKKRAVPLLYSGTWKCITPLSNVVVPKALSMGFEAFHRQAKYEALERRETERETG</sequence>
<dbReference type="Proteomes" id="UP001370490">
    <property type="component" value="Unassembled WGS sequence"/>
</dbReference>
<gene>
    <name evidence="2" type="ORF">RJ641_003257</name>
</gene>
<evidence type="ECO:0000313" key="3">
    <source>
        <dbReference type="Proteomes" id="UP001370490"/>
    </source>
</evidence>
<dbReference type="AlphaFoldDB" id="A0AAN8VDH2"/>
<dbReference type="InterPro" id="IPR036397">
    <property type="entry name" value="RNaseH_sf"/>
</dbReference>
<dbReference type="GO" id="GO:0004523">
    <property type="term" value="F:RNA-DNA hybrid ribonuclease activity"/>
    <property type="evidence" value="ECO:0007669"/>
    <property type="project" value="InterPro"/>
</dbReference>
<dbReference type="Gene3D" id="3.30.420.10">
    <property type="entry name" value="Ribonuclease H-like superfamily/Ribonuclease H"/>
    <property type="match status" value="1"/>
</dbReference>
<evidence type="ECO:0000259" key="1">
    <source>
        <dbReference type="Pfam" id="PF13456"/>
    </source>
</evidence>
<keyword evidence="3" id="KW-1185">Reference proteome</keyword>